<evidence type="ECO:0000256" key="6">
    <source>
        <dbReference type="ARBA" id="ARBA00022723"/>
    </source>
</evidence>
<evidence type="ECO:0000256" key="12">
    <source>
        <dbReference type="ARBA" id="ARBA00023122"/>
    </source>
</evidence>
<evidence type="ECO:0000256" key="9">
    <source>
        <dbReference type="ARBA" id="ARBA00022833"/>
    </source>
</evidence>
<sequence>MQMRSWEIGRALGIPIRIHPSWFLVFLLATWTLSTDYLPETLPGLSPGRYWVMGAVAAVLLFLSVLLHELGHSYVALYYRIPIEQITLFLFGGVAHMRQEAPSPKAEFLIAIAGPIVSFVISGGCLAIVALAEAIQQEQALRGVVMLGLLLGMGNLQLGVFNLIPGFPLDGGRILRAGLWAWGKDYYRATKQAAGAGLGFGVIFVLWGLLRIQQAATGELDASMVWTGGWLALIGIFLYIAALASRRQATLRHSISTTRIQDMMVTTVVSIPAQTTLDEAVNRYFQAYGYGGFPVVEDRRLVGLVTVPDIQSVPAETWSWRRVDQVMRPFSESMVISPEVPAIQAMGRMAREGWDQLIVVQDGEIVGLVTQSALVHFLQLRSHPIR</sequence>
<evidence type="ECO:0000256" key="15">
    <source>
        <dbReference type="PIRSR" id="PIRSR006404-1"/>
    </source>
</evidence>
<evidence type="ECO:0000259" key="18">
    <source>
        <dbReference type="PROSITE" id="PS51371"/>
    </source>
</evidence>
<dbReference type="SMART" id="SM00116">
    <property type="entry name" value="CBS"/>
    <property type="match status" value="2"/>
</dbReference>
<evidence type="ECO:0000256" key="14">
    <source>
        <dbReference type="PIRNR" id="PIRNR006404"/>
    </source>
</evidence>
<feature type="transmembrane region" description="Helical" evidence="14">
    <location>
        <begin position="108"/>
        <end position="132"/>
    </location>
</feature>
<evidence type="ECO:0000256" key="2">
    <source>
        <dbReference type="ARBA" id="ARBA00007931"/>
    </source>
</evidence>
<feature type="transmembrane region" description="Helical" evidence="14">
    <location>
        <begin position="21"/>
        <end position="38"/>
    </location>
</feature>
<dbReference type="InterPro" id="IPR008915">
    <property type="entry name" value="Peptidase_M50"/>
</dbReference>
<dbReference type="CDD" id="cd06164">
    <property type="entry name" value="S2P-M50_SpoIVFB_CBS"/>
    <property type="match status" value="1"/>
</dbReference>
<dbReference type="GO" id="GO:0046872">
    <property type="term" value="F:metal ion binding"/>
    <property type="evidence" value="ECO:0007669"/>
    <property type="project" value="UniProtKB-UniRule"/>
</dbReference>
<dbReference type="Proteomes" id="UP000199032">
    <property type="component" value="Unassembled WGS sequence"/>
</dbReference>
<keyword evidence="12 17" id="KW-0129">CBS domain</keyword>
<evidence type="ECO:0000256" key="17">
    <source>
        <dbReference type="PROSITE-ProRule" id="PRU00703"/>
    </source>
</evidence>
<evidence type="ECO:0000256" key="8">
    <source>
        <dbReference type="ARBA" id="ARBA00022801"/>
    </source>
</evidence>
<feature type="transmembrane region" description="Helical" evidence="14">
    <location>
        <begin position="224"/>
        <end position="244"/>
    </location>
</feature>
<feature type="domain" description="CBS" evidence="18">
    <location>
        <begin position="264"/>
        <end position="323"/>
    </location>
</feature>
<evidence type="ECO:0000256" key="7">
    <source>
        <dbReference type="ARBA" id="ARBA00022737"/>
    </source>
</evidence>
<dbReference type="STRING" id="1742972.COMA1_11567"/>
<evidence type="ECO:0000256" key="3">
    <source>
        <dbReference type="ARBA" id="ARBA00022475"/>
    </source>
</evidence>
<keyword evidence="20" id="KW-1185">Reference proteome</keyword>
<evidence type="ECO:0000256" key="13">
    <source>
        <dbReference type="ARBA" id="ARBA00023136"/>
    </source>
</evidence>
<dbReference type="InterPro" id="IPR046342">
    <property type="entry name" value="CBS_dom_sf"/>
</dbReference>
<name>A0A0S4L914_9BACT</name>
<gene>
    <name evidence="19" type="ORF">COMA1_11567</name>
</gene>
<dbReference type="Gene3D" id="3.10.580.10">
    <property type="entry name" value="CBS-domain"/>
    <property type="match status" value="2"/>
</dbReference>
<dbReference type="Pfam" id="PF00571">
    <property type="entry name" value="CBS"/>
    <property type="match status" value="2"/>
</dbReference>
<keyword evidence="13 14" id="KW-0472">Membrane</keyword>
<feature type="binding site" evidence="16">
    <location>
        <position position="72"/>
    </location>
    <ligand>
        <name>Zn(2+)</name>
        <dbReference type="ChEBI" id="CHEBI:29105"/>
        <note>catalytic</note>
    </ligand>
</feature>
<keyword evidence="3 14" id="KW-1003">Cell membrane</keyword>
<evidence type="ECO:0000256" key="16">
    <source>
        <dbReference type="PIRSR" id="PIRSR006404-2"/>
    </source>
</evidence>
<dbReference type="PANTHER" id="PTHR39188:SF3">
    <property type="entry name" value="STAGE IV SPORULATION PROTEIN FB"/>
    <property type="match status" value="1"/>
</dbReference>
<dbReference type="EMBL" id="CZQA01000001">
    <property type="protein sequence ID" value="CUS34183.1"/>
    <property type="molecule type" value="Genomic_DNA"/>
</dbReference>
<keyword evidence="4 14" id="KW-0645">Protease</keyword>
<feature type="binding site" evidence="16">
    <location>
        <position position="68"/>
    </location>
    <ligand>
        <name>Zn(2+)</name>
        <dbReference type="ChEBI" id="CHEBI:29105"/>
        <note>catalytic</note>
    </ligand>
</feature>
<dbReference type="Pfam" id="PF02163">
    <property type="entry name" value="Peptidase_M50"/>
    <property type="match status" value="2"/>
</dbReference>
<reference evidence="19 20" key="1">
    <citation type="submission" date="2015-10" db="EMBL/GenBank/DDBJ databases">
        <authorList>
            <person name="Gilbert D.G."/>
        </authorList>
    </citation>
    <scope>NUCLEOTIDE SEQUENCE [LARGE SCALE GENOMIC DNA]</scope>
    <source>
        <strain evidence="19">COMA1</strain>
    </source>
</reference>
<dbReference type="SUPFAM" id="SSF54631">
    <property type="entry name" value="CBS-domain pair"/>
    <property type="match status" value="1"/>
</dbReference>
<dbReference type="GO" id="GO:0006508">
    <property type="term" value="P:proteolysis"/>
    <property type="evidence" value="ECO:0007669"/>
    <property type="project" value="UniProtKB-KW"/>
</dbReference>
<dbReference type="RefSeq" id="WP_090746003.1">
    <property type="nucleotide sequence ID" value="NZ_CZQA01000001.1"/>
</dbReference>
<feature type="active site" evidence="15">
    <location>
        <position position="69"/>
    </location>
</feature>
<organism evidence="19 20">
    <name type="scientific">Candidatus Nitrospira nitrosa</name>
    <dbReference type="NCBI Taxonomy" id="1742972"/>
    <lineage>
        <taxon>Bacteria</taxon>
        <taxon>Pseudomonadati</taxon>
        <taxon>Nitrospirota</taxon>
        <taxon>Nitrospiria</taxon>
        <taxon>Nitrospirales</taxon>
        <taxon>Nitrospiraceae</taxon>
        <taxon>Nitrospira</taxon>
    </lineage>
</organism>
<dbReference type="PANTHER" id="PTHR39188">
    <property type="entry name" value="MEMBRANE-ASSOCIATED ZINC METALLOPROTEASE M50B"/>
    <property type="match status" value="1"/>
</dbReference>
<comment type="subcellular location">
    <subcellularLocation>
        <location evidence="1 14">Cell membrane</location>
        <topology evidence="1 14">Multi-pass membrane protein</topology>
    </subcellularLocation>
</comment>
<feature type="transmembrane region" description="Helical" evidence="14">
    <location>
        <begin position="193"/>
        <end position="212"/>
    </location>
</feature>
<keyword evidence="8 14" id="KW-0378">Hydrolase</keyword>
<evidence type="ECO:0000313" key="19">
    <source>
        <dbReference type="EMBL" id="CUS34183.1"/>
    </source>
</evidence>
<keyword evidence="5 14" id="KW-0812">Transmembrane</keyword>
<comment type="cofactor">
    <cofactor evidence="14 16">
        <name>Zn(2+)</name>
        <dbReference type="ChEBI" id="CHEBI:29105"/>
    </cofactor>
    <text evidence="14 16">Binds 1 zinc ion per subunit.</text>
</comment>
<evidence type="ECO:0000313" key="20">
    <source>
        <dbReference type="Proteomes" id="UP000199032"/>
    </source>
</evidence>
<dbReference type="AlphaFoldDB" id="A0A0S4L914"/>
<feature type="transmembrane region" description="Helical" evidence="14">
    <location>
        <begin position="77"/>
        <end position="96"/>
    </location>
</feature>
<evidence type="ECO:0000256" key="1">
    <source>
        <dbReference type="ARBA" id="ARBA00004651"/>
    </source>
</evidence>
<feature type="transmembrane region" description="Helical" evidence="14">
    <location>
        <begin position="50"/>
        <end position="70"/>
    </location>
</feature>
<evidence type="ECO:0000256" key="10">
    <source>
        <dbReference type="ARBA" id="ARBA00022989"/>
    </source>
</evidence>
<dbReference type="PROSITE" id="PS51371">
    <property type="entry name" value="CBS"/>
    <property type="match status" value="2"/>
</dbReference>
<dbReference type="PIRSF" id="PIRSF006404">
    <property type="entry name" value="UCP006404_Pept_M50_CBS"/>
    <property type="match status" value="1"/>
</dbReference>
<dbReference type="InterPro" id="IPR000644">
    <property type="entry name" value="CBS_dom"/>
</dbReference>
<feature type="transmembrane region" description="Helical" evidence="14">
    <location>
        <begin position="144"/>
        <end position="164"/>
    </location>
</feature>
<keyword evidence="7" id="KW-0677">Repeat</keyword>
<feature type="binding site" evidence="16">
    <location>
        <position position="170"/>
    </location>
    <ligand>
        <name>Zn(2+)</name>
        <dbReference type="ChEBI" id="CHEBI:29105"/>
        <note>catalytic</note>
    </ligand>
</feature>
<evidence type="ECO:0000256" key="4">
    <source>
        <dbReference type="ARBA" id="ARBA00022670"/>
    </source>
</evidence>
<proteinExistence type="inferred from homology"/>
<dbReference type="InterPro" id="IPR016483">
    <property type="entry name" value="UCP006404_Pept_M50_CBS"/>
</dbReference>
<keyword evidence="10 14" id="KW-1133">Transmembrane helix</keyword>
<keyword evidence="6 14" id="KW-0479">Metal-binding</keyword>
<feature type="domain" description="CBS" evidence="18">
    <location>
        <begin position="327"/>
        <end position="385"/>
    </location>
</feature>
<accession>A0A0S4L914</accession>
<keyword evidence="11 14" id="KW-0482">Metalloprotease</keyword>
<evidence type="ECO:0000256" key="5">
    <source>
        <dbReference type="ARBA" id="ARBA00022692"/>
    </source>
</evidence>
<dbReference type="GO" id="GO:0008237">
    <property type="term" value="F:metallopeptidase activity"/>
    <property type="evidence" value="ECO:0007669"/>
    <property type="project" value="UniProtKB-UniRule"/>
</dbReference>
<protein>
    <recommendedName>
        <fullName evidence="14">Zinc metalloprotease</fullName>
    </recommendedName>
</protein>
<dbReference type="OrthoDB" id="9800627at2"/>
<evidence type="ECO:0000256" key="11">
    <source>
        <dbReference type="ARBA" id="ARBA00023049"/>
    </source>
</evidence>
<comment type="similarity">
    <text evidence="2 14">Belongs to the peptidase M50B family.</text>
</comment>
<dbReference type="GO" id="GO:0005886">
    <property type="term" value="C:plasma membrane"/>
    <property type="evidence" value="ECO:0007669"/>
    <property type="project" value="UniProtKB-SubCell"/>
</dbReference>
<keyword evidence="9 14" id="KW-0862">Zinc</keyword>